<name>A0ABQ5D3G3_9ASTR</name>
<dbReference type="Proteomes" id="UP001151760">
    <property type="component" value="Unassembled WGS sequence"/>
</dbReference>
<reference evidence="2" key="2">
    <citation type="submission" date="2022-01" db="EMBL/GenBank/DDBJ databases">
        <authorList>
            <person name="Yamashiro T."/>
            <person name="Shiraishi A."/>
            <person name="Satake H."/>
            <person name="Nakayama K."/>
        </authorList>
    </citation>
    <scope>NUCLEOTIDE SEQUENCE</scope>
</reference>
<evidence type="ECO:0000313" key="3">
    <source>
        <dbReference type="Proteomes" id="UP001151760"/>
    </source>
</evidence>
<feature type="compositionally biased region" description="Basic and acidic residues" evidence="1">
    <location>
        <begin position="30"/>
        <end position="41"/>
    </location>
</feature>
<feature type="region of interest" description="Disordered" evidence="1">
    <location>
        <begin position="27"/>
        <end position="78"/>
    </location>
</feature>
<keyword evidence="3" id="KW-1185">Reference proteome</keyword>
<sequence>MDTIATQGLDKAISKGEINLTKFLTKRRHVDKDKDPSTDAKKGKKKRRQKDSKPSKDKETAGSSKKGKAHSQPVSLAF</sequence>
<reference evidence="2" key="1">
    <citation type="journal article" date="2022" name="Int. J. Mol. Sci.">
        <title>Draft Genome of Tanacetum Coccineum: Genomic Comparison of Closely Related Tanacetum-Family Plants.</title>
        <authorList>
            <person name="Yamashiro T."/>
            <person name="Shiraishi A."/>
            <person name="Nakayama K."/>
            <person name="Satake H."/>
        </authorList>
    </citation>
    <scope>NUCLEOTIDE SEQUENCE</scope>
</reference>
<organism evidence="2 3">
    <name type="scientific">Tanacetum coccineum</name>
    <dbReference type="NCBI Taxonomy" id="301880"/>
    <lineage>
        <taxon>Eukaryota</taxon>
        <taxon>Viridiplantae</taxon>
        <taxon>Streptophyta</taxon>
        <taxon>Embryophyta</taxon>
        <taxon>Tracheophyta</taxon>
        <taxon>Spermatophyta</taxon>
        <taxon>Magnoliopsida</taxon>
        <taxon>eudicotyledons</taxon>
        <taxon>Gunneridae</taxon>
        <taxon>Pentapetalae</taxon>
        <taxon>asterids</taxon>
        <taxon>campanulids</taxon>
        <taxon>Asterales</taxon>
        <taxon>Asteraceae</taxon>
        <taxon>Asteroideae</taxon>
        <taxon>Anthemideae</taxon>
        <taxon>Anthemidinae</taxon>
        <taxon>Tanacetum</taxon>
    </lineage>
</organism>
<evidence type="ECO:0000256" key="1">
    <source>
        <dbReference type="SAM" id="MobiDB-lite"/>
    </source>
</evidence>
<dbReference type="EMBL" id="BQNB010014816">
    <property type="protein sequence ID" value="GJT32728.1"/>
    <property type="molecule type" value="Genomic_DNA"/>
</dbReference>
<evidence type="ECO:0000313" key="2">
    <source>
        <dbReference type="EMBL" id="GJT32728.1"/>
    </source>
</evidence>
<proteinExistence type="predicted"/>
<gene>
    <name evidence="2" type="ORF">Tco_0923147</name>
</gene>
<accession>A0ABQ5D3G3</accession>
<protein>
    <submittedName>
        <fullName evidence="2">Uncharacterized protein</fullName>
    </submittedName>
</protein>
<feature type="compositionally biased region" description="Basic and acidic residues" evidence="1">
    <location>
        <begin position="51"/>
        <end position="60"/>
    </location>
</feature>
<comment type="caution">
    <text evidence="2">The sequence shown here is derived from an EMBL/GenBank/DDBJ whole genome shotgun (WGS) entry which is preliminary data.</text>
</comment>